<feature type="compositionally biased region" description="Acidic residues" evidence="2">
    <location>
        <begin position="653"/>
        <end position="662"/>
    </location>
</feature>
<evidence type="ECO:0000313" key="4">
    <source>
        <dbReference type="EMBL" id="KHJ79218.1"/>
    </source>
</evidence>
<gene>
    <name evidence="4" type="ORF">OESDEN_21142</name>
</gene>
<dbReference type="Gene3D" id="2.60.40.3770">
    <property type="match status" value="1"/>
</dbReference>
<feature type="compositionally biased region" description="Acidic residues" evidence="2">
    <location>
        <begin position="670"/>
        <end position="679"/>
    </location>
</feature>
<feature type="coiled-coil region" evidence="1">
    <location>
        <begin position="579"/>
        <end position="613"/>
    </location>
</feature>
<dbReference type="AlphaFoldDB" id="A0A0B1S1K8"/>
<proteinExistence type="predicted"/>
<dbReference type="OrthoDB" id="5875705at2759"/>
<feature type="non-terminal residue" evidence="4">
    <location>
        <position position="679"/>
    </location>
</feature>
<dbReference type="EMBL" id="KN606241">
    <property type="protein sequence ID" value="KHJ79218.1"/>
    <property type="molecule type" value="Genomic_DNA"/>
</dbReference>
<evidence type="ECO:0000259" key="3">
    <source>
        <dbReference type="Pfam" id="PF07245"/>
    </source>
</evidence>
<feature type="domain" description="Phlebovirus glycoprotein G2 fusion" evidence="3">
    <location>
        <begin position="2"/>
        <end position="243"/>
    </location>
</feature>
<evidence type="ECO:0000256" key="1">
    <source>
        <dbReference type="SAM" id="Coils"/>
    </source>
</evidence>
<keyword evidence="1" id="KW-0175">Coiled coil</keyword>
<evidence type="ECO:0000313" key="5">
    <source>
        <dbReference type="Proteomes" id="UP000053660"/>
    </source>
</evidence>
<dbReference type="InterPro" id="IPR009878">
    <property type="entry name" value="Phlebovirus_G2_fusion"/>
</dbReference>
<dbReference type="Proteomes" id="UP000053660">
    <property type="component" value="Unassembled WGS sequence"/>
</dbReference>
<keyword evidence="5" id="KW-1185">Reference proteome</keyword>
<name>A0A0B1S1K8_OESDE</name>
<evidence type="ECO:0000256" key="2">
    <source>
        <dbReference type="SAM" id="MobiDB-lite"/>
    </source>
</evidence>
<accession>A0A0B1S1K8</accession>
<sequence>MYFTRDTSYRVIDSKRCPHSGSCVGAKCAAINSSTLVPELQEGNSYPGSTFCVESCGGPGCDCFYWSSGCLFYRVYLVPNTSKIYEIFRCDRWREEAKVKFTHTDVIQGKTEFLVASMKPNVPISWKAFTFTLSSLTVPPIPLLNVPFISDGSNLAIWKSTLVPALRCNSVKDAESLQCDVIEDCYCSPAETKANCQCKEVDIQEPFRNLQHRLPITTPALSFRISREGLVQARVPAMTTSEIILTFQDDLKTDIVVDDAICTVSNAILVGCYKCAKGAAANIKCTSSKTTQAEITCEGSSFSVPCDETGAESTLRFSFERAQIHITCSVSCGSVSMKFELGGILKFTNTAHALFSTWISGQSNNPSDFQWPDISHIVNVFLQWMSAAEIDGDTRYLRKFMHPHSLSSLHFENELRTIYNALYKQISISASLTSQWEAIKSEKSFLLAAPGENILLISRCLRTAEITRERILRLGSRYVFTDLLYARNAGKGNVSLFNWQDWREKSEYGSQIETILMMIDVRKQLLDDQIKDMEKVLCTQEKALREAQKTLNLTQVAEMIRRENEQLLEQFKEEPRLRVSLLENQLEAKEAEIRRLRNTIANLERSSAAVKEGKEDVLLVQAPKETRKLEGSKVQISSDKEKGDQNEEVPQLVDDDPMGDFDDSMKNESAEIDEDDEYY</sequence>
<dbReference type="Pfam" id="PF07245">
    <property type="entry name" value="Phlebovirus_G2"/>
    <property type="match status" value="1"/>
</dbReference>
<protein>
    <recommendedName>
        <fullName evidence="3">Phlebovirus glycoprotein G2 fusion domain-containing protein</fullName>
    </recommendedName>
</protein>
<reference evidence="4 5" key="1">
    <citation type="submission" date="2014-03" db="EMBL/GenBank/DDBJ databases">
        <title>Draft genome of the hookworm Oesophagostomum dentatum.</title>
        <authorList>
            <person name="Mitreva M."/>
        </authorList>
    </citation>
    <scope>NUCLEOTIDE SEQUENCE [LARGE SCALE GENOMIC DNA]</scope>
    <source>
        <strain evidence="4 5">OD-Hann</strain>
    </source>
</reference>
<organism evidence="4 5">
    <name type="scientific">Oesophagostomum dentatum</name>
    <name type="common">Nodular worm</name>
    <dbReference type="NCBI Taxonomy" id="61180"/>
    <lineage>
        <taxon>Eukaryota</taxon>
        <taxon>Metazoa</taxon>
        <taxon>Ecdysozoa</taxon>
        <taxon>Nematoda</taxon>
        <taxon>Chromadorea</taxon>
        <taxon>Rhabditida</taxon>
        <taxon>Rhabditina</taxon>
        <taxon>Rhabditomorpha</taxon>
        <taxon>Strongyloidea</taxon>
        <taxon>Strongylidae</taxon>
        <taxon>Oesophagostomum</taxon>
    </lineage>
</organism>
<feature type="region of interest" description="Disordered" evidence="2">
    <location>
        <begin position="627"/>
        <end position="679"/>
    </location>
</feature>